<dbReference type="Proteomes" id="UP000189703">
    <property type="component" value="Unplaced"/>
</dbReference>
<dbReference type="PANTHER" id="PTHR34200">
    <property type="entry name" value="DENTIN SIALOPHOSPHOPROTEIN-LIKE ISOFORM X1"/>
    <property type="match status" value="1"/>
</dbReference>
<name>A0A1U8A2Z0_NELNU</name>
<feature type="compositionally biased region" description="Polar residues" evidence="1">
    <location>
        <begin position="1"/>
        <end position="18"/>
    </location>
</feature>
<sequence>MSMPSLDSSHLSPDNSTKARPKGSDGQGAQIPQTKTPSNHGGNKSNSLVGSPEGNCVDTPNRCIEKKKMIACLKHSEDGSLELFLLVQNDGEDTLKTNIIVPASIDIPVEQLGITQTPNQKDQNLS</sequence>
<reference evidence="4" key="1">
    <citation type="submission" date="2025-08" db="UniProtKB">
        <authorList>
            <consortium name="RefSeq"/>
        </authorList>
    </citation>
    <scope>IDENTIFICATION</scope>
</reference>
<evidence type="ECO:0000313" key="3">
    <source>
        <dbReference type="Proteomes" id="UP000189703"/>
    </source>
</evidence>
<organism evidence="3 4">
    <name type="scientific">Nelumbo nucifera</name>
    <name type="common">Sacred lotus</name>
    <dbReference type="NCBI Taxonomy" id="4432"/>
    <lineage>
        <taxon>Eukaryota</taxon>
        <taxon>Viridiplantae</taxon>
        <taxon>Streptophyta</taxon>
        <taxon>Embryophyta</taxon>
        <taxon>Tracheophyta</taxon>
        <taxon>Spermatophyta</taxon>
        <taxon>Magnoliopsida</taxon>
        <taxon>Proteales</taxon>
        <taxon>Nelumbonaceae</taxon>
        <taxon>Nelumbo</taxon>
    </lineage>
</organism>
<dbReference type="RefSeq" id="XP_010256053.1">
    <property type="nucleotide sequence ID" value="XM_010257751.2"/>
</dbReference>
<gene>
    <name evidence="4" type="primary">LOC104596544</name>
</gene>
<accession>A0A1U8A2Z0</accession>
<feature type="region of interest" description="Disordered" evidence="1">
    <location>
        <begin position="1"/>
        <end position="60"/>
    </location>
</feature>
<evidence type="ECO:0000259" key="2">
    <source>
        <dbReference type="Pfam" id="PF24053"/>
    </source>
</evidence>
<evidence type="ECO:0000313" key="4">
    <source>
        <dbReference type="RefSeq" id="XP_010256053.1"/>
    </source>
</evidence>
<dbReference type="AlphaFoldDB" id="A0A1U8A2Z0"/>
<protein>
    <submittedName>
        <fullName evidence="4">Uncharacterized protein LOC104596544</fullName>
    </submittedName>
</protein>
<feature type="domain" description="DUF7356" evidence="2">
    <location>
        <begin position="52"/>
        <end position="120"/>
    </location>
</feature>
<dbReference type="KEGG" id="nnu:104596544"/>
<dbReference type="OrthoDB" id="785602at2759"/>
<proteinExistence type="predicted"/>
<feature type="compositionally biased region" description="Polar residues" evidence="1">
    <location>
        <begin position="30"/>
        <end position="49"/>
    </location>
</feature>
<dbReference type="Pfam" id="PF24053">
    <property type="entry name" value="DUF7356"/>
    <property type="match status" value="1"/>
</dbReference>
<dbReference type="GeneID" id="104596544"/>
<evidence type="ECO:0000256" key="1">
    <source>
        <dbReference type="SAM" id="MobiDB-lite"/>
    </source>
</evidence>
<dbReference type="PANTHER" id="PTHR34200:SF2">
    <property type="entry name" value="TRANSMEMBRANE PROTEIN"/>
    <property type="match status" value="1"/>
</dbReference>
<dbReference type="InterPro" id="IPR055780">
    <property type="entry name" value="DUF7356"/>
</dbReference>
<keyword evidence="3" id="KW-1185">Reference proteome</keyword>